<proteinExistence type="predicted"/>
<keyword evidence="2" id="KW-1185">Reference proteome</keyword>
<name>A0A3N0YNJ8_ANAGA</name>
<sequence>MISVSLKENESICHGERDAFIARDPAPFGELEWARSPLACAFRTVIGEAFPNDCNYIGRFGTLGCVARRRDPKEPKAFKRSADKARALNPLQCFQVLRQNADSVLADAVHVSSTTHSYDADVGAGQY</sequence>
<dbReference type="EMBL" id="RJVU01035287">
    <property type="protein sequence ID" value="ROL47744.1"/>
    <property type="molecule type" value="Genomic_DNA"/>
</dbReference>
<organism evidence="1 2">
    <name type="scientific">Anabarilius grahami</name>
    <name type="common">Kanglang fish</name>
    <name type="synonym">Barilius grahami</name>
    <dbReference type="NCBI Taxonomy" id="495550"/>
    <lineage>
        <taxon>Eukaryota</taxon>
        <taxon>Metazoa</taxon>
        <taxon>Chordata</taxon>
        <taxon>Craniata</taxon>
        <taxon>Vertebrata</taxon>
        <taxon>Euteleostomi</taxon>
        <taxon>Actinopterygii</taxon>
        <taxon>Neopterygii</taxon>
        <taxon>Teleostei</taxon>
        <taxon>Ostariophysi</taxon>
        <taxon>Cypriniformes</taxon>
        <taxon>Xenocyprididae</taxon>
        <taxon>Xenocypridinae</taxon>
        <taxon>Xenocypridinae incertae sedis</taxon>
        <taxon>Anabarilius</taxon>
    </lineage>
</organism>
<gene>
    <name evidence="1" type="ORF">DPX16_16116</name>
</gene>
<reference evidence="1 2" key="1">
    <citation type="submission" date="2018-10" db="EMBL/GenBank/DDBJ databases">
        <title>Genome assembly for a Yunnan-Guizhou Plateau 3E fish, Anabarilius grahami (Regan), and its evolutionary and genetic applications.</title>
        <authorList>
            <person name="Jiang W."/>
        </authorList>
    </citation>
    <scope>NUCLEOTIDE SEQUENCE [LARGE SCALE GENOMIC DNA]</scope>
    <source>
        <strain evidence="1">AG-KIZ</strain>
        <tissue evidence="1">Muscle</tissue>
    </source>
</reference>
<dbReference type="AlphaFoldDB" id="A0A3N0YNJ8"/>
<accession>A0A3N0YNJ8</accession>
<evidence type="ECO:0000313" key="1">
    <source>
        <dbReference type="EMBL" id="ROL47744.1"/>
    </source>
</evidence>
<comment type="caution">
    <text evidence="1">The sequence shown here is derived from an EMBL/GenBank/DDBJ whole genome shotgun (WGS) entry which is preliminary data.</text>
</comment>
<dbReference type="Proteomes" id="UP000281406">
    <property type="component" value="Unassembled WGS sequence"/>
</dbReference>
<protein>
    <submittedName>
        <fullName evidence="1">Uncharacterized protein</fullName>
    </submittedName>
</protein>
<evidence type="ECO:0000313" key="2">
    <source>
        <dbReference type="Proteomes" id="UP000281406"/>
    </source>
</evidence>